<feature type="domain" description="KIB1-4 beta-propeller" evidence="2">
    <location>
        <begin position="43"/>
        <end position="213"/>
    </location>
</feature>
<dbReference type="EMBL" id="AWUE01017902">
    <property type="protein sequence ID" value="OMO83962.1"/>
    <property type="molecule type" value="Genomic_DNA"/>
</dbReference>
<feature type="compositionally biased region" description="Basic residues" evidence="1">
    <location>
        <begin position="1"/>
        <end position="13"/>
    </location>
</feature>
<evidence type="ECO:0000313" key="4">
    <source>
        <dbReference type="Proteomes" id="UP000187203"/>
    </source>
</evidence>
<evidence type="ECO:0000256" key="1">
    <source>
        <dbReference type="SAM" id="MobiDB-lite"/>
    </source>
</evidence>
<dbReference type="OrthoDB" id="1925727at2759"/>
<dbReference type="Pfam" id="PF03478">
    <property type="entry name" value="Beta-prop_KIB1-4"/>
    <property type="match status" value="1"/>
</dbReference>
<accession>A0A1R3IN12</accession>
<organism evidence="3 4">
    <name type="scientific">Corchorus olitorius</name>
    <dbReference type="NCBI Taxonomy" id="93759"/>
    <lineage>
        <taxon>Eukaryota</taxon>
        <taxon>Viridiplantae</taxon>
        <taxon>Streptophyta</taxon>
        <taxon>Embryophyta</taxon>
        <taxon>Tracheophyta</taxon>
        <taxon>Spermatophyta</taxon>
        <taxon>Magnoliopsida</taxon>
        <taxon>eudicotyledons</taxon>
        <taxon>Gunneridae</taxon>
        <taxon>Pentapetalae</taxon>
        <taxon>rosids</taxon>
        <taxon>malvids</taxon>
        <taxon>Malvales</taxon>
        <taxon>Malvaceae</taxon>
        <taxon>Grewioideae</taxon>
        <taxon>Apeibeae</taxon>
        <taxon>Corchorus</taxon>
    </lineage>
</organism>
<dbReference type="PANTHER" id="PTHR33127:SF5">
    <property type="entry name" value="TRANSMEMBRANE PROTEIN"/>
    <property type="match status" value="1"/>
</dbReference>
<proteinExistence type="predicted"/>
<keyword evidence="4" id="KW-1185">Reference proteome</keyword>
<name>A0A1R3IN12_9ROSI</name>
<dbReference type="Proteomes" id="UP000187203">
    <property type="component" value="Unassembled WGS sequence"/>
</dbReference>
<dbReference type="InterPro" id="IPR005174">
    <property type="entry name" value="KIB1-4_b-propeller"/>
</dbReference>
<evidence type="ECO:0000313" key="3">
    <source>
        <dbReference type="EMBL" id="OMO83962.1"/>
    </source>
</evidence>
<sequence length="263" mass="29957">MGKKARKRNRNQHHQKEWKEKRDFFEPIPHQCSICQKILTGLDMAAHGCHRDLCQGKYYCLDKTGNLLTFDPTNVDGSFKCIQNKDGVECTDDEDGVESCTEEEDCVESIEAEDGTGDEDIEDEDIRPTLTFDISPLLGEGGYQTFMVENDGDLLAIFITQRGRRVYVYKWDESHRNFGSVKSLGDNMVFVSYGGAFSQKAVLRGTGNKIYFPTFFHKNGAYAFYSLATKRYHSFVTSFSRAYGISGYMQGVWFSSGNRFFPE</sequence>
<protein>
    <submittedName>
        <fullName evidence="3">F-box protein</fullName>
    </submittedName>
</protein>
<dbReference type="PANTHER" id="PTHR33127">
    <property type="entry name" value="TRANSMEMBRANE PROTEIN"/>
    <property type="match status" value="1"/>
</dbReference>
<comment type="caution">
    <text evidence="3">The sequence shown here is derived from an EMBL/GenBank/DDBJ whole genome shotgun (WGS) entry which is preliminary data.</text>
</comment>
<feature type="region of interest" description="Disordered" evidence="1">
    <location>
        <begin position="1"/>
        <end position="20"/>
    </location>
</feature>
<reference evidence="4" key="1">
    <citation type="submission" date="2013-09" db="EMBL/GenBank/DDBJ databases">
        <title>Corchorus olitorius genome sequencing.</title>
        <authorList>
            <person name="Alam M."/>
            <person name="Haque M.S."/>
            <person name="Islam M.S."/>
            <person name="Emdad E.M."/>
            <person name="Islam M.M."/>
            <person name="Ahmed B."/>
            <person name="Halim A."/>
            <person name="Hossen Q.M.M."/>
            <person name="Hossain M.Z."/>
            <person name="Ahmed R."/>
            <person name="Khan M.M."/>
            <person name="Islam R."/>
            <person name="Rashid M.M."/>
            <person name="Khan S.A."/>
            <person name="Rahman M.S."/>
            <person name="Alam M."/>
            <person name="Yahiya A.S."/>
            <person name="Khan M.S."/>
            <person name="Azam M.S."/>
            <person name="Haque T."/>
            <person name="Lashkar M.Z.H."/>
            <person name="Akhand A.I."/>
            <person name="Morshed G."/>
            <person name="Roy S."/>
            <person name="Uddin K.S."/>
            <person name="Rabeya T."/>
            <person name="Hossain A.S."/>
            <person name="Chowdhury A."/>
            <person name="Snigdha A.R."/>
            <person name="Mortoza M.S."/>
            <person name="Matin S.A."/>
            <person name="Hoque S.M.E."/>
            <person name="Islam M.K."/>
            <person name="Roy D.K."/>
            <person name="Haider R."/>
            <person name="Moosa M.M."/>
            <person name="Elias S.M."/>
            <person name="Hasan A.M."/>
            <person name="Jahan S."/>
            <person name="Shafiuddin M."/>
            <person name="Mahmood N."/>
            <person name="Shommy N.S."/>
        </authorList>
    </citation>
    <scope>NUCLEOTIDE SEQUENCE [LARGE SCALE GENOMIC DNA]</scope>
    <source>
        <strain evidence="4">cv. O-4</strain>
    </source>
</reference>
<evidence type="ECO:0000259" key="2">
    <source>
        <dbReference type="Pfam" id="PF03478"/>
    </source>
</evidence>
<dbReference type="AlphaFoldDB" id="A0A1R3IN12"/>
<gene>
    <name evidence="3" type="ORF">COLO4_22288</name>
</gene>